<dbReference type="Proteomes" id="UP001595457">
    <property type="component" value="Unassembled WGS sequence"/>
</dbReference>
<evidence type="ECO:0000313" key="1">
    <source>
        <dbReference type="EMBL" id="MFC2971134.1"/>
    </source>
</evidence>
<name>A0ABV7ANY4_9GAMM</name>
<keyword evidence="2" id="KW-1185">Reference proteome</keyword>
<accession>A0ABV7ANY4</accession>
<evidence type="ECO:0000313" key="2">
    <source>
        <dbReference type="Proteomes" id="UP001595457"/>
    </source>
</evidence>
<dbReference type="RefSeq" id="WP_377812717.1">
    <property type="nucleotide sequence ID" value="NZ_JBHRSJ010000004.1"/>
</dbReference>
<gene>
    <name evidence="1" type="ORF">ACFOJE_02745</name>
</gene>
<proteinExistence type="predicted"/>
<comment type="caution">
    <text evidence="1">The sequence shown here is derived from an EMBL/GenBank/DDBJ whole genome shotgun (WGS) entry which is preliminary data.</text>
</comment>
<reference evidence="2" key="1">
    <citation type="journal article" date="2019" name="Int. J. Syst. Evol. Microbiol.">
        <title>The Global Catalogue of Microorganisms (GCM) 10K type strain sequencing project: providing services to taxonomists for standard genome sequencing and annotation.</title>
        <authorList>
            <consortium name="The Broad Institute Genomics Platform"/>
            <consortium name="The Broad Institute Genome Sequencing Center for Infectious Disease"/>
            <person name="Wu L."/>
            <person name="Ma J."/>
        </authorList>
    </citation>
    <scope>NUCLEOTIDE SEQUENCE [LARGE SCALE GENOMIC DNA]</scope>
    <source>
        <strain evidence="2">KCTC 62195</strain>
    </source>
</reference>
<sequence>MERLQSKRHQRLHLFFIRDISLEKRRLPAIGLDQLKGFQRSRWFCFSALLVKDRLTH</sequence>
<organism evidence="1 2">
    <name type="scientific">Azotobacter bryophylli</name>
    <dbReference type="NCBI Taxonomy" id="1986537"/>
    <lineage>
        <taxon>Bacteria</taxon>
        <taxon>Pseudomonadati</taxon>
        <taxon>Pseudomonadota</taxon>
        <taxon>Gammaproteobacteria</taxon>
        <taxon>Pseudomonadales</taxon>
        <taxon>Pseudomonadaceae</taxon>
        <taxon>Azotobacter</taxon>
    </lineage>
</organism>
<dbReference type="EMBL" id="JBHRSJ010000004">
    <property type="protein sequence ID" value="MFC2971134.1"/>
    <property type="molecule type" value="Genomic_DNA"/>
</dbReference>
<protein>
    <submittedName>
        <fullName evidence="1">Uncharacterized protein</fullName>
    </submittedName>
</protein>